<dbReference type="InterPro" id="IPR028098">
    <property type="entry name" value="Glyco_trans_4-like_N"/>
</dbReference>
<gene>
    <name evidence="4" type="ORF">LX87_03836</name>
</gene>
<dbReference type="InterPro" id="IPR001296">
    <property type="entry name" value="Glyco_trans_1"/>
</dbReference>
<dbReference type="RefSeq" id="WP_111629854.1">
    <property type="nucleotide sequence ID" value="NZ_QLMC01000004.1"/>
</dbReference>
<dbReference type="SUPFAM" id="SSF53756">
    <property type="entry name" value="UDP-Glycosyltransferase/glycogen phosphorylase"/>
    <property type="match status" value="1"/>
</dbReference>
<accession>A0A327WWM1</accession>
<dbReference type="PANTHER" id="PTHR46401">
    <property type="entry name" value="GLYCOSYLTRANSFERASE WBBK-RELATED"/>
    <property type="match status" value="1"/>
</dbReference>
<dbReference type="GO" id="GO:0009103">
    <property type="term" value="P:lipopolysaccharide biosynthetic process"/>
    <property type="evidence" value="ECO:0007669"/>
    <property type="project" value="TreeGrafter"/>
</dbReference>
<dbReference type="Gene3D" id="3.40.50.2000">
    <property type="entry name" value="Glycogen Phosphorylase B"/>
    <property type="match status" value="2"/>
</dbReference>
<comment type="caution">
    <text evidence="4">The sequence shown here is derived from an EMBL/GenBank/DDBJ whole genome shotgun (WGS) entry which is preliminary data.</text>
</comment>
<organism evidence="4 5">
    <name type="scientific">Larkinella arboricola</name>
    <dbReference type="NCBI Taxonomy" id="643671"/>
    <lineage>
        <taxon>Bacteria</taxon>
        <taxon>Pseudomonadati</taxon>
        <taxon>Bacteroidota</taxon>
        <taxon>Cytophagia</taxon>
        <taxon>Cytophagales</taxon>
        <taxon>Spirosomataceae</taxon>
        <taxon>Larkinella</taxon>
    </lineage>
</organism>
<name>A0A327WWM1_LARAB</name>
<feature type="domain" description="Glycosyl transferase family 1" evidence="2">
    <location>
        <begin position="217"/>
        <end position="382"/>
    </location>
</feature>
<dbReference type="Proteomes" id="UP000248790">
    <property type="component" value="Unassembled WGS sequence"/>
</dbReference>
<evidence type="ECO:0000313" key="4">
    <source>
        <dbReference type="EMBL" id="RAJ96086.1"/>
    </source>
</evidence>
<dbReference type="EMBL" id="QLMC01000004">
    <property type="protein sequence ID" value="RAJ96086.1"/>
    <property type="molecule type" value="Genomic_DNA"/>
</dbReference>
<evidence type="ECO:0000313" key="5">
    <source>
        <dbReference type="Proteomes" id="UP000248790"/>
    </source>
</evidence>
<evidence type="ECO:0000259" key="2">
    <source>
        <dbReference type="Pfam" id="PF00534"/>
    </source>
</evidence>
<evidence type="ECO:0000256" key="1">
    <source>
        <dbReference type="ARBA" id="ARBA00022679"/>
    </source>
</evidence>
<dbReference type="OrthoDB" id="9790710at2"/>
<keyword evidence="5" id="KW-1185">Reference proteome</keyword>
<evidence type="ECO:0000259" key="3">
    <source>
        <dbReference type="Pfam" id="PF13579"/>
    </source>
</evidence>
<dbReference type="Pfam" id="PF13579">
    <property type="entry name" value="Glyco_trans_4_4"/>
    <property type="match status" value="1"/>
</dbReference>
<sequence length="416" mass="46348">MNILRIIGSMDPASGGPCQGIRNSCNELQKMGVHNEVVCLNRPDADFLGKDSFPIHAVGPGKGPWNYAPKLIPWLSENIGRFDAVIVHGLWLYPSYAAIKALKRFKARQSGPTKGAGKVPRLFIMPHGMLDPYFQKAEGRKLKALRNWLYWKVIEGDVVKQADGVLFTCQAELELARTTFSPYRPSQEINVGYGIVTPPAFHLEMRKTFLDKCPGLGEQPYWLFLSRIHQKKGVDLLVEAYRNILLKQQELGGEIPKLVIAGPKLETAYGQKIQQMVDDDPLLKKNVFLPGMLAGNAKWGAFYGCEAFTLPSHQENFGISVVEALACGKSVLISNQVNIWREIEAARCGIVTPDTLEGTQQALTTWLRLSTAEKEKMNQRARAAFEREFAIPAAAQRLWEVVKPASNSMVDEKVSV</sequence>
<feature type="domain" description="Glycosyltransferase subfamily 4-like N-terminal" evidence="3">
    <location>
        <begin position="15"/>
        <end position="182"/>
    </location>
</feature>
<proteinExistence type="predicted"/>
<dbReference type="Pfam" id="PF00534">
    <property type="entry name" value="Glycos_transf_1"/>
    <property type="match status" value="1"/>
</dbReference>
<dbReference type="AlphaFoldDB" id="A0A327WWM1"/>
<reference evidence="4 5" key="1">
    <citation type="submission" date="2018-06" db="EMBL/GenBank/DDBJ databases">
        <title>Genomic Encyclopedia of Archaeal and Bacterial Type Strains, Phase II (KMG-II): from individual species to whole genera.</title>
        <authorList>
            <person name="Goeker M."/>
        </authorList>
    </citation>
    <scope>NUCLEOTIDE SEQUENCE [LARGE SCALE GENOMIC DNA]</scope>
    <source>
        <strain evidence="4 5">DSM 21851</strain>
    </source>
</reference>
<dbReference type="PANTHER" id="PTHR46401:SF2">
    <property type="entry name" value="GLYCOSYLTRANSFERASE WBBK-RELATED"/>
    <property type="match status" value="1"/>
</dbReference>
<protein>
    <submittedName>
        <fullName evidence="4">Glycosyltransferase involved in cell wall biosynthesis</fullName>
    </submittedName>
</protein>
<keyword evidence="1 4" id="KW-0808">Transferase</keyword>
<dbReference type="GO" id="GO:0016757">
    <property type="term" value="F:glycosyltransferase activity"/>
    <property type="evidence" value="ECO:0007669"/>
    <property type="project" value="InterPro"/>
</dbReference>